<evidence type="ECO:0000256" key="2">
    <source>
        <dbReference type="ARBA" id="ARBA00005568"/>
    </source>
</evidence>
<evidence type="ECO:0000256" key="4">
    <source>
        <dbReference type="ARBA" id="ARBA00022842"/>
    </source>
</evidence>
<keyword evidence="8" id="KW-0456">Lyase</keyword>
<dbReference type="PANTHER" id="PTHR32308:SF10">
    <property type="entry name" value="CITRATE LYASE SUBUNIT BETA"/>
    <property type="match status" value="1"/>
</dbReference>
<comment type="similarity">
    <text evidence="2">Belongs to the HpcH/HpaI aldolase family.</text>
</comment>
<keyword evidence="3 6" id="KW-0479">Metal-binding</keyword>
<dbReference type="InterPro" id="IPR011206">
    <property type="entry name" value="Citrate_lyase_beta/mcl1/mcl2"/>
</dbReference>
<feature type="binding site" evidence="6">
    <location>
        <position position="139"/>
    </location>
    <ligand>
        <name>Mg(2+)</name>
        <dbReference type="ChEBI" id="CHEBI:18420"/>
    </ligand>
</feature>
<dbReference type="InterPro" id="IPR040442">
    <property type="entry name" value="Pyrv_kinase-like_dom_sf"/>
</dbReference>
<feature type="binding site" evidence="6">
    <location>
        <position position="166"/>
    </location>
    <ligand>
        <name>Mg(2+)</name>
        <dbReference type="ChEBI" id="CHEBI:18420"/>
    </ligand>
</feature>
<dbReference type="InterPro" id="IPR015813">
    <property type="entry name" value="Pyrv/PenolPyrv_kinase-like_dom"/>
</dbReference>
<comment type="cofactor">
    <cofactor evidence="1">
        <name>Mg(2+)</name>
        <dbReference type="ChEBI" id="CHEBI:18420"/>
    </cofactor>
</comment>
<dbReference type="PANTHER" id="PTHR32308">
    <property type="entry name" value="LYASE BETA SUBUNIT, PUTATIVE (AFU_ORTHOLOGUE AFUA_4G13030)-RELATED"/>
    <property type="match status" value="1"/>
</dbReference>
<feature type="domain" description="HpcH/HpaI aldolase/citrate lyase" evidence="7">
    <location>
        <begin position="16"/>
        <end position="241"/>
    </location>
</feature>
<evidence type="ECO:0000259" key="7">
    <source>
        <dbReference type="Pfam" id="PF03328"/>
    </source>
</evidence>
<protein>
    <submittedName>
        <fullName evidence="8">Citrate lyase subunit beta / citryl-CoA lyase</fullName>
    </submittedName>
</protein>
<dbReference type="InterPro" id="IPR005000">
    <property type="entry name" value="Aldolase/citrate-lyase_domain"/>
</dbReference>
<evidence type="ECO:0000256" key="3">
    <source>
        <dbReference type="ARBA" id="ARBA00022723"/>
    </source>
</evidence>
<dbReference type="RefSeq" id="WP_092679237.1">
    <property type="nucleotide sequence ID" value="NZ_FNMZ01000001.1"/>
</dbReference>
<feature type="binding site" evidence="5">
    <location>
        <position position="139"/>
    </location>
    <ligand>
        <name>substrate</name>
    </ligand>
</feature>
<name>A0A1H2QUS3_9RHOB</name>
<evidence type="ECO:0000256" key="6">
    <source>
        <dbReference type="PIRSR" id="PIRSR015582-2"/>
    </source>
</evidence>
<evidence type="ECO:0000313" key="9">
    <source>
        <dbReference type="Proteomes" id="UP000199118"/>
    </source>
</evidence>
<evidence type="ECO:0000313" key="8">
    <source>
        <dbReference type="EMBL" id="SDW10668.1"/>
    </source>
</evidence>
<sequence length="306" mass="33997">MTHPHTRPKRLRRCQLSVPGSSEKMMTKAAALDVDYVFLDLEDAVAPDAKRPARRKIVEAINGLDWGAKTVCVRINDLTTEYAYEDIIEVIEGAHARLDLIMLTKCMGPDDITFCDKLISMMEKKLKLTKTIGLETLIEEVEAMQRVDEIAAASPRLEAMIFGMGDYSASQGVSTRDIGGDSGYPGDIWHYQRQKMTIAARVNRIDAVDGPFADFGAPEVFAEECRRSMILGMVGKWAIHPSQVEIAQGVFSPTPEDVDRARRMREAFDAAIARGEGAAQFEGRMIDIASMRIVDRIVDRADLIGM</sequence>
<dbReference type="GO" id="GO:0006107">
    <property type="term" value="P:oxaloacetate metabolic process"/>
    <property type="evidence" value="ECO:0007669"/>
    <property type="project" value="TreeGrafter"/>
</dbReference>
<dbReference type="Gene3D" id="3.20.20.60">
    <property type="entry name" value="Phosphoenolpyruvate-binding domains"/>
    <property type="match status" value="1"/>
</dbReference>
<accession>A0A1H2QUS3</accession>
<feature type="binding site" evidence="5">
    <location>
        <position position="74"/>
    </location>
    <ligand>
        <name>substrate</name>
    </ligand>
</feature>
<dbReference type="PIRSF" id="PIRSF015582">
    <property type="entry name" value="Cit_lyase_B"/>
    <property type="match status" value="1"/>
</dbReference>
<dbReference type="GO" id="GO:0000287">
    <property type="term" value="F:magnesium ion binding"/>
    <property type="evidence" value="ECO:0007669"/>
    <property type="project" value="TreeGrafter"/>
</dbReference>
<dbReference type="GO" id="GO:0016829">
    <property type="term" value="F:lyase activity"/>
    <property type="evidence" value="ECO:0007669"/>
    <property type="project" value="UniProtKB-KW"/>
</dbReference>
<dbReference type="SUPFAM" id="SSF51621">
    <property type="entry name" value="Phosphoenolpyruvate/pyruvate domain"/>
    <property type="match status" value="1"/>
</dbReference>
<evidence type="ECO:0000256" key="1">
    <source>
        <dbReference type="ARBA" id="ARBA00001946"/>
    </source>
</evidence>
<reference evidence="8 9" key="1">
    <citation type="submission" date="2016-10" db="EMBL/GenBank/DDBJ databases">
        <authorList>
            <person name="de Groot N.N."/>
        </authorList>
    </citation>
    <scope>NUCLEOTIDE SEQUENCE [LARGE SCALE GENOMIC DNA]</scope>
    <source>
        <strain evidence="8 9">DSM 17890</strain>
    </source>
</reference>
<dbReference type="EMBL" id="FNMZ01000001">
    <property type="protein sequence ID" value="SDW10668.1"/>
    <property type="molecule type" value="Genomic_DNA"/>
</dbReference>
<gene>
    <name evidence="8" type="ORF">SAMN05444336_101150</name>
</gene>
<dbReference type="STRING" id="356660.SAMN05444336_101150"/>
<dbReference type="AlphaFoldDB" id="A0A1H2QUS3"/>
<dbReference type="Proteomes" id="UP000199118">
    <property type="component" value="Unassembled WGS sequence"/>
</dbReference>
<dbReference type="OrthoDB" id="9800547at2"/>
<proteinExistence type="inferred from homology"/>
<evidence type="ECO:0000256" key="5">
    <source>
        <dbReference type="PIRSR" id="PIRSR015582-1"/>
    </source>
</evidence>
<organism evidence="8 9">
    <name type="scientific">Albimonas donghaensis</name>
    <dbReference type="NCBI Taxonomy" id="356660"/>
    <lineage>
        <taxon>Bacteria</taxon>
        <taxon>Pseudomonadati</taxon>
        <taxon>Pseudomonadota</taxon>
        <taxon>Alphaproteobacteria</taxon>
        <taxon>Rhodobacterales</taxon>
        <taxon>Paracoccaceae</taxon>
        <taxon>Albimonas</taxon>
    </lineage>
</organism>
<keyword evidence="4 6" id="KW-0460">Magnesium</keyword>
<keyword evidence="9" id="KW-1185">Reference proteome</keyword>
<dbReference type="Pfam" id="PF03328">
    <property type="entry name" value="HpcH_HpaI"/>
    <property type="match status" value="1"/>
</dbReference>